<keyword evidence="2" id="KW-1185">Reference proteome</keyword>
<evidence type="ECO:0000313" key="1">
    <source>
        <dbReference type="EMBL" id="APZ96097.1"/>
    </source>
</evidence>
<protein>
    <recommendedName>
        <fullName evidence="3">HEAT repeat domain-containing protein</fullName>
    </recommendedName>
</protein>
<dbReference type="STRING" id="1891926.Fuma_05765"/>
<sequence length="359" mass="39798">MKCTCTAILLTLVTATTRADNIEALQSVGPAAAGAAAAREASAELINEGSKNLLPLLKAFKGSSVLATNWLRSTFEAIADAEIKAGRSLPKDELVAFVKSTQESPAARRLAYEWLLKRSPQLEDTLIPEMLLDPSPEFRRDAVTRLINKAKSLQGEAATATYRKAMTGAVHEDQVKTIAKALRSAGEEVDIQKHFGFLAAWKIIGPFDNKDMQGFPVEYPPEKSVDLDAEYDGQLGKVKWGEVETDNDFGMVDIARQIENYKGSVMYATTTFESDKEQSAEIRLGTPNAWKLWVNGELVFGREEYHRGTSMDQYRVPVKLQSGPNTILLKICQNEQDQDWAQRYQFQLRVCDNTGSAVN</sequence>
<evidence type="ECO:0008006" key="3">
    <source>
        <dbReference type="Google" id="ProtNLM"/>
    </source>
</evidence>
<organism evidence="1 2">
    <name type="scientific">Fuerstiella marisgermanici</name>
    <dbReference type="NCBI Taxonomy" id="1891926"/>
    <lineage>
        <taxon>Bacteria</taxon>
        <taxon>Pseudomonadati</taxon>
        <taxon>Planctomycetota</taxon>
        <taxon>Planctomycetia</taxon>
        <taxon>Planctomycetales</taxon>
        <taxon>Planctomycetaceae</taxon>
        <taxon>Fuerstiella</taxon>
    </lineage>
</organism>
<dbReference type="OrthoDB" id="212892at2"/>
<name>A0A1P8WPW5_9PLAN</name>
<dbReference type="Proteomes" id="UP000187735">
    <property type="component" value="Chromosome"/>
</dbReference>
<reference evidence="1 2" key="1">
    <citation type="journal article" date="2016" name="Front. Microbiol.">
        <title>Fuerstia marisgermanicae gen. nov., sp. nov., an Unusual Member of the Phylum Planctomycetes from the German Wadden Sea.</title>
        <authorList>
            <person name="Kohn T."/>
            <person name="Heuer A."/>
            <person name="Jogler M."/>
            <person name="Vollmers J."/>
            <person name="Boedeker C."/>
            <person name="Bunk B."/>
            <person name="Rast P."/>
            <person name="Borchert D."/>
            <person name="Glockner I."/>
            <person name="Freese H.M."/>
            <person name="Klenk H.P."/>
            <person name="Overmann J."/>
            <person name="Kaster A.K."/>
            <person name="Rohde M."/>
            <person name="Wiegand S."/>
            <person name="Jogler C."/>
        </authorList>
    </citation>
    <scope>NUCLEOTIDE SEQUENCE [LARGE SCALE GENOMIC DNA]</scope>
    <source>
        <strain evidence="1 2">NH11</strain>
    </source>
</reference>
<gene>
    <name evidence="1" type="ORF">Fuma_05765</name>
</gene>
<dbReference type="EMBL" id="CP017641">
    <property type="protein sequence ID" value="APZ96097.1"/>
    <property type="molecule type" value="Genomic_DNA"/>
</dbReference>
<dbReference type="RefSeq" id="WP_077027168.1">
    <property type="nucleotide sequence ID" value="NZ_CP017641.1"/>
</dbReference>
<proteinExistence type="predicted"/>
<dbReference type="AlphaFoldDB" id="A0A1P8WPW5"/>
<dbReference type="Gene3D" id="2.60.120.260">
    <property type="entry name" value="Galactose-binding domain-like"/>
    <property type="match status" value="1"/>
</dbReference>
<evidence type="ECO:0000313" key="2">
    <source>
        <dbReference type="Proteomes" id="UP000187735"/>
    </source>
</evidence>
<dbReference type="KEGG" id="fmr:Fuma_05765"/>
<accession>A0A1P8WPW5</accession>